<dbReference type="AlphaFoldDB" id="K9TQW2"/>
<accession>K9TQW2</accession>
<dbReference type="RefSeq" id="WP_015151006.1">
    <property type="nucleotide sequence ID" value="NC_019693.1"/>
</dbReference>
<name>K9TQW2_9CYAN</name>
<evidence type="ECO:0000313" key="2">
    <source>
        <dbReference type="Proteomes" id="UP000010367"/>
    </source>
</evidence>
<sequence>MSQKTIKLTQRIQDFQQLVASRIDQDSTYADIAEKLEQISTTLTQGKLNLQNGALDEPGTPI</sequence>
<dbReference type="HOGENOM" id="CLU_2899793_0_0_3"/>
<proteinExistence type="predicted"/>
<dbReference type="Proteomes" id="UP000010367">
    <property type="component" value="Chromosome"/>
</dbReference>
<gene>
    <name evidence="1" type="ORF">Oscil6304_4883</name>
</gene>
<dbReference type="KEGG" id="oac:Oscil6304_4883"/>
<evidence type="ECO:0000313" key="1">
    <source>
        <dbReference type="EMBL" id="AFY84389.1"/>
    </source>
</evidence>
<reference evidence="1 2" key="1">
    <citation type="submission" date="2012-06" db="EMBL/GenBank/DDBJ databases">
        <title>Finished chromosome of genome of Oscillatoria acuminata PCC 6304.</title>
        <authorList>
            <consortium name="US DOE Joint Genome Institute"/>
            <person name="Gugger M."/>
            <person name="Coursin T."/>
            <person name="Rippka R."/>
            <person name="Tandeau De Marsac N."/>
            <person name="Huntemann M."/>
            <person name="Wei C.-L."/>
            <person name="Han J."/>
            <person name="Detter J.C."/>
            <person name="Han C."/>
            <person name="Tapia R."/>
            <person name="Davenport K."/>
            <person name="Daligault H."/>
            <person name="Erkkila T."/>
            <person name="Gu W."/>
            <person name="Munk A.C.C."/>
            <person name="Teshima H."/>
            <person name="Xu Y."/>
            <person name="Chain P."/>
            <person name="Chen A."/>
            <person name="Krypides N."/>
            <person name="Mavromatis K."/>
            <person name="Markowitz V."/>
            <person name="Szeto E."/>
            <person name="Ivanova N."/>
            <person name="Mikhailova N."/>
            <person name="Ovchinnikova G."/>
            <person name="Pagani I."/>
            <person name="Pati A."/>
            <person name="Goodwin L."/>
            <person name="Peters L."/>
            <person name="Pitluck S."/>
            <person name="Woyke T."/>
            <person name="Kerfeld C."/>
        </authorList>
    </citation>
    <scope>NUCLEOTIDE SEQUENCE [LARGE SCALE GENOMIC DNA]</scope>
    <source>
        <strain evidence="1 2">PCC 6304</strain>
    </source>
</reference>
<organism evidence="1 2">
    <name type="scientific">Oscillatoria acuminata PCC 6304</name>
    <dbReference type="NCBI Taxonomy" id="56110"/>
    <lineage>
        <taxon>Bacteria</taxon>
        <taxon>Bacillati</taxon>
        <taxon>Cyanobacteriota</taxon>
        <taxon>Cyanophyceae</taxon>
        <taxon>Oscillatoriophycideae</taxon>
        <taxon>Oscillatoriales</taxon>
        <taxon>Oscillatoriaceae</taxon>
        <taxon>Oscillatoria</taxon>
    </lineage>
</organism>
<dbReference type="EMBL" id="CP003607">
    <property type="protein sequence ID" value="AFY84389.1"/>
    <property type="molecule type" value="Genomic_DNA"/>
</dbReference>
<dbReference type="InParanoid" id="K9TQW2"/>
<protein>
    <submittedName>
        <fullName evidence="1">Uncharacterized protein</fullName>
    </submittedName>
</protein>
<keyword evidence="2" id="KW-1185">Reference proteome</keyword>
<dbReference type="STRING" id="56110.Oscil6304_4883"/>